<dbReference type="EMBL" id="JFZV01000010">
    <property type="protein sequence ID" value="KDN14167.1"/>
    <property type="molecule type" value="Genomic_DNA"/>
</dbReference>
<evidence type="ECO:0000313" key="2">
    <source>
        <dbReference type="Proteomes" id="UP000027170"/>
    </source>
</evidence>
<protein>
    <submittedName>
        <fullName evidence="1">Uncharacterized protein</fullName>
    </submittedName>
</protein>
<keyword evidence="2" id="KW-1185">Reference proteome</keyword>
<gene>
    <name evidence="1" type="ORF">SALWKB29_1828</name>
</gene>
<dbReference type="Proteomes" id="UP000027170">
    <property type="component" value="Unassembled WGS sequence"/>
</dbReference>
<proteinExistence type="predicted"/>
<evidence type="ECO:0000313" key="1">
    <source>
        <dbReference type="EMBL" id="KDN14167.1"/>
    </source>
</evidence>
<organism evidence="1 2">
    <name type="scientific">Snodgrassella communis</name>
    <dbReference type="NCBI Taxonomy" id="2946699"/>
    <lineage>
        <taxon>Bacteria</taxon>
        <taxon>Pseudomonadati</taxon>
        <taxon>Pseudomonadota</taxon>
        <taxon>Betaproteobacteria</taxon>
        <taxon>Neisseriales</taxon>
        <taxon>Neisseriaceae</taxon>
        <taxon>Snodgrassella</taxon>
    </lineage>
</organism>
<sequence>MDKDLNKIYLIYHDDPKIYLIHNDANKFLETLNENYKQNVYFLDQDGYLDYNQDLEYKVAKEINKDIDFWFE</sequence>
<dbReference type="AlphaFoldDB" id="A0A836Z2Q6"/>
<reference evidence="1 2" key="1">
    <citation type="submission" date="2014-03" db="EMBL/GenBank/DDBJ databases">
        <title>The genomes of two eusocial bee gut symbionts.</title>
        <authorList>
            <person name="Kwong W.K."/>
            <person name="Engel P."/>
            <person name="Koch H."/>
            <person name="Moran N.A."/>
        </authorList>
    </citation>
    <scope>NUCLEOTIDE SEQUENCE [LARGE SCALE GENOMIC DNA]</scope>
    <source>
        <strain evidence="2">wkB29</strain>
    </source>
</reference>
<name>A0A836Z2Q6_9NEIS</name>
<comment type="caution">
    <text evidence="1">The sequence shown here is derived from an EMBL/GenBank/DDBJ whole genome shotgun (WGS) entry which is preliminary data.</text>
</comment>
<accession>A0A836Z2Q6</accession>